<evidence type="ECO:0000313" key="3">
    <source>
        <dbReference type="Proteomes" id="UP000003160"/>
    </source>
</evidence>
<feature type="transmembrane region" description="Helical" evidence="1">
    <location>
        <begin position="36"/>
        <end position="54"/>
    </location>
</feature>
<comment type="caution">
    <text evidence="2">The sequence shown here is derived from an EMBL/GenBank/DDBJ whole genome shotgun (WGS) entry which is preliminary data.</text>
</comment>
<accession>D1PVS8</accession>
<gene>
    <name evidence="2" type="ORF">HMPREF0645_1063</name>
</gene>
<evidence type="ECO:0000313" key="2">
    <source>
        <dbReference type="EMBL" id="EFA44516.1"/>
    </source>
</evidence>
<keyword evidence="1" id="KW-1133">Transmembrane helix</keyword>
<dbReference type="EMBL" id="ACKS01000044">
    <property type="protein sequence ID" value="EFA44516.1"/>
    <property type="molecule type" value="Genomic_DNA"/>
</dbReference>
<proteinExistence type="predicted"/>
<keyword evidence="3" id="KW-1185">Reference proteome</keyword>
<keyword evidence="1" id="KW-0812">Transmembrane</keyword>
<evidence type="ECO:0000256" key="1">
    <source>
        <dbReference type="SAM" id="Phobius"/>
    </source>
</evidence>
<protein>
    <submittedName>
        <fullName evidence="2">Uncharacterized protein</fullName>
    </submittedName>
</protein>
<dbReference type="Proteomes" id="UP000003160">
    <property type="component" value="Unassembled WGS sequence"/>
</dbReference>
<dbReference type="AlphaFoldDB" id="D1PVS8"/>
<reference evidence="2 3" key="1">
    <citation type="submission" date="2009-10" db="EMBL/GenBank/DDBJ databases">
        <authorList>
            <person name="Qin X."/>
            <person name="Bachman B."/>
            <person name="Battles P."/>
            <person name="Bell A."/>
            <person name="Bess C."/>
            <person name="Bickham C."/>
            <person name="Chaboub L."/>
            <person name="Chen D."/>
            <person name="Coyle M."/>
            <person name="Deiros D.R."/>
            <person name="Dinh H."/>
            <person name="Forbes L."/>
            <person name="Fowler G."/>
            <person name="Francisco L."/>
            <person name="Fu Q."/>
            <person name="Gubbala S."/>
            <person name="Hale W."/>
            <person name="Han Y."/>
            <person name="Hemphill L."/>
            <person name="Highlander S.K."/>
            <person name="Hirani K."/>
            <person name="Hogues M."/>
            <person name="Jackson L."/>
            <person name="Jakkamsetti A."/>
            <person name="Javaid M."/>
            <person name="Jiang H."/>
            <person name="Korchina V."/>
            <person name="Kovar C."/>
            <person name="Lara F."/>
            <person name="Lee S."/>
            <person name="Mata R."/>
            <person name="Mathew T."/>
            <person name="Moen C."/>
            <person name="Morales K."/>
            <person name="Munidasa M."/>
            <person name="Nazareth L."/>
            <person name="Ngo R."/>
            <person name="Nguyen L."/>
            <person name="Okwuonu G."/>
            <person name="Ongeri F."/>
            <person name="Patil S."/>
            <person name="Petrosino J."/>
            <person name="Pham C."/>
            <person name="Pham P."/>
            <person name="Pu L.-L."/>
            <person name="Puazo M."/>
            <person name="Raj R."/>
            <person name="Reid J."/>
            <person name="Rouhana J."/>
            <person name="Saada N."/>
            <person name="Shang Y."/>
            <person name="Simmons D."/>
            <person name="Thornton R."/>
            <person name="Warren J."/>
            <person name="Weissenberger G."/>
            <person name="Zhang J."/>
            <person name="Zhang L."/>
            <person name="Zhou C."/>
            <person name="Zhu D."/>
            <person name="Muzny D."/>
            <person name="Worley K."/>
            <person name="Gibbs R."/>
        </authorList>
    </citation>
    <scope>NUCLEOTIDE SEQUENCE [LARGE SCALE GENOMIC DNA]</scope>
    <source>
        <strain evidence="2 3">DSM 17361</strain>
    </source>
</reference>
<keyword evidence="1" id="KW-0472">Membrane</keyword>
<sequence length="57" mass="6543">MLAEGITFLPIEALRSHADNKLPEAASPRKDQPERFKNVLLSIVFVIIICYFFDNHL</sequence>
<dbReference type="HOGENOM" id="CLU_2992839_0_0_10"/>
<name>D1PVS8_9BACT</name>
<organism evidence="2 3">
    <name type="scientific">Hallella bergensis DSM 17361</name>
    <dbReference type="NCBI Taxonomy" id="585502"/>
    <lineage>
        <taxon>Bacteria</taxon>
        <taxon>Pseudomonadati</taxon>
        <taxon>Bacteroidota</taxon>
        <taxon>Bacteroidia</taxon>
        <taxon>Bacteroidales</taxon>
        <taxon>Prevotellaceae</taxon>
        <taxon>Hallella</taxon>
    </lineage>
</organism>